<name>A0A6L3ASN3_AZOBR</name>
<accession>A0A6L3ASN3</accession>
<protein>
    <submittedName>
        <fullName evidence="1">Uncharacterized protein</fullName>
    </submittedName>
</protein>
<evidence type="ECO:0000313" key="1">
    <source>
        <dbReference type="EMBL" id="KAA0678190.1"/>
    </source>
</evidence>
<reference evidence="1 2" key="1">
    <citation type="submission" date="2018-07" db="EMBL/GenBank/DDBJ databases">
        <title>Genome sequence of Roseomonas fauriae ATCC 49958.</title>
        <authorList>
            <person name="Sant'Anna F.H."/>
            <person name="Baldani J.I."/>
            <person name="Zilli J.E."/>
            <person name="Reis V.M."/>
            <person name="Hartmann A."/>
            <person name="Cruz L."/>
            <person name="de Souza E.M."/>
            <person name="de Oliveira Pedrosa F."/>
            <person name="Passaglia L.M.P."/>
        </authorList>
    </citation>
    <scope>NUCLEOTIDE SEQUENCE [LARGE SCALE GENOMIC DNA]</scope>
    <source>
        <strain evidence="1 2">ATCC 49958</strain>
    </source>
</reference>
<dbReference type="AlphaFoldDB" id="A0A6L3ASN3"/>
<dbReference type="Proteomes" id="UP000476837">
    <property type="component" value="Unassembled WGS sequence"/>
</dbReference>
<sequence length="224" mass="24669">MVLAALPSMKLSAEEVRQHVASVFPEQAKKLLADRSITVRLVTEPDDRLLFEDLATKVRAISSNLTLVTGGDATVTVTVKKLQWEERRDPERTQPVVYSQGDVNLLAAALLMPRNASYQYDLTTGGVELAYAFEVKATGKGIQPYDNLLRDKVSRSWRSCSNARIQNVFGGVQRADFVANDHMQQTCSGGGVPVSADSLRNNVLDDVVRSIKRIPAIERVASLR</sequence>
<gene>
    <name evidence="1" type="ORF">DS837_28135</name>
</gene>
<evidence type="ECO:0000313" key="2">
    <source>
        <dbReference type="Proteomes" id="UP000476837"/>
    </source>
</evidence>
<comment type="caution">
    <text evidence="1">The sequence shown here is derived from an EMBL/GenBank/DDBJ whole genome shotgun (WGS) entry which is preliminary data.</text>
</comment>
<proteinExistence type="predicted"/>
<dbReference type="EMBL" id="QOKV01000029">
    <property type="protein sequence ID" value="KAA0678190.1"/>
    <property type="molecule type" value="Genomic_DNA"/>
</dbReference>
<organism evidence="1 2">
    <name type="scientific">Azospirillum brasilense</name>
    <dbReference type="NCBI Taxonomy" id="192"/>
    <lineage>
        <taxon>Bacteria</taxon>
        <taxon>Pseudomonadati</taxon>
        <taxon>Pseudomonadota</taxon>
        <taxon>Alphaproteobacteria</taxon>
        <taxon>Rhodospirillales</taxon>
        <taxon>Azospirillaceae</taxon>
        <taxon>Azospirillum</taxon>
    </lineage>
</organism>